<dbReference type="PANTHER" id="PTHR45348:SF2">
    <property type="entry name" value="ZINC-TYPE ALCOHOL DEHYDROGENASE-LIKE PROTEIN C2E1P3.01"/>
    <property type="match status" value="1"/>
</dbReference>
<gene>
    <name evidence="4" type="ORF">ASPWEDRAFT_59712</name>
</gene>
<dbReference type="STRING" id="1073089.A0A1L9RKD0"/>
<dbReference type="InterPro" id="IPR011032">
    <property type="entry name" value="GroES-like_sf"/>
</dbReference>
<name>A0A1L9RKD0_ASPWE</name>
<dbReference type="Pfam" id="PF08240">
    <property type="entry name" value="ADH_N"/>
    <property type="match status" value="1"/>
</dbReference>
<dbReference type="PANTHER" id="PTHR45348">
    <property type="entry name" value="HYPOTHETICAL OXIDOREDUCTASE (EUROFUNG)"/>
    <property type="match status" value="1"/>
</dbReference>
<dbReference type="InterPro" id="IPR020843">
    <property type="entry name" value="ER"/>
</dbReference>
<dbReference type="RefSeq" id="XP_040689066.1">
    <property type="nucleotide sequence ID" value="XM_040838463.1"/>
</dbReference>
<reference evidence="5" key="1">
    <citation type="journal article" date="2017" name="Genome Biol.">
        <title>Comparative genomics reveals high biological diversity and specific adaptations in the industrially and medically important fungal genus Aspergillus.</title>
        <authorList>
            <person name="de Vries R.P."/>
            <person name="Riley R."/>
            <person name="Wiebenga A."/>
            <person name="Aguilar-Osorio G."/>
            <person name="Amillis S."/>
            <person name="Uchima C.A."/>
            <person name="Anderluh G."/>
            <person name="Asadollahi M."/>
            <person name="Askin M."/>
            <person name="Barry K."/>
            <person name="Battaglia E."/>
            <person name="Bayram O."/>
            <person name="Benocci T."/>
            <person name="Braus-Stromeyer S.A."/>
            <person name="Caldana C."/>
            <person name="Canovas D."/>
            <person name="Cerqueira G.C."/>
            <person name="Chen F."/>
            <person name="Chen W."/>
            <person name="Choi C."/>
            <person name="Clum A."/>
            <person name="Dos Santos R.A."/>
            <person name="Damasio A.R."/>
            <person name="Diallinas G."/>
            <person name="Emri T."/>
            <person name="Fekete E."/>
            <person name="Flipphi M."/>
            <person name="Freyberg S."/>
            <person name="Gallo A."/>
            <person name="Gournas C."/>
            <person name="Habgood R."/>
            <person name="Hainaut M."/>
            <person name="Harispe M.L."/>
            <person name="Henrissat B."/>
            <person name="Hilden K.S."/>
            <person name="Hope R."/>
            <person name="Hossain A."/>
            <person name="Karabika E."/>
            <person name="Karaffa L."/>
            <person name="Karanyi Z."/>
            <person name="Krasevec N."/>
            <person name="Kuo A."/>
            <person name="Kusch H."/>
            <person name="LaButti K."/>
            <person name="Lagendijk E.L."/>
            <person name="Lapidus A."/>
            <person name="Levasseur A."/>
            <person name="Lindquist E."/>
            <person name="Lipzen A."/>
            <person name="Logrieco A.F."/>
            <person name="MacCabe A."/>
            <person name="Maekelae M.R."/>
            <person name="Malavazi I."/>
            <person name="Melin P."/>
            <person name="Meyer V."/>
            <person name="Mielnichuk N."/>
            <person name="Miskei M."/>
            <person name="Molnar A.P."/>
            <person name="Mule G."/>
            <person name="Ngan C.Y."/>
            <person name="Orejas M."/>
            <person name="Orosz E."/>
            <person name="Ouedraogo J.P."/>
            <person name="Overkamp K.M."/>
            <person name="Park H.-S."/>
            <person name="Perrone G."/>
            <person name="Piumi F."/>
            <person name="Punt P.J."/>
            <person name="Ram A.F."/>
            <person name="Ramon A."/>
            <person name="Rauscher S."/>
            <person name="Record E."/>
            <person name="Riano-Pachon D.M."/>
            <person name="Robert V."/>
            <person name="Roehrig J."/>
            <person name="Ruller R."/>
            <person name="Salamov A."/>
            <person name="Salih N.S."/>
            <person name="Samson R.A."/>
            <person name="Sandor E."/>
            <person name="Sanguinetti M."/>
            <person name="Schuetze T."/>
            <person name="Sepcic K."/>
            <person name="Shelest E."/>
            <person name="Sherlock G."/>
            <person name="Sophianopoulou V."/>
            <person name="Squina F.M."/>
            <person name="Sun H."/>
            <person name="Susca A."/>
            <person name="Todd R.B."/>
            <person name="Tsang A."/>
            <person name="Unkles S.E."/>
            <person name="van de Wiele N."/>
            <person name="van Rossen-Uffink D."/>
            <person name="Oliveira J.V."/>
            <person name="Vesth T.C."/>
            <person name="Visser J."/>
            <person name="Yu J.-H."/>
            <person name="Zhou M."/>
            <person name="Andersen M.R."/>
            <person name="Archer D.B."/>
            <person name="Baker S.E."/>
            <person name="Benoit I."/>
            <person name="Brakhage A.A."/>
            <person name="Braus G.H."/>
            <person name="Fischer R."/>
            <person name="Frisvad J.C."/>
            <person name="Goldman G.H."/>
            <person name="Houbraken J."/>
            <person name="Oakley B."/>
            <person name="Pocsi I."/>
            <person name="Scazzocchio C."/>
            <person name="Seiboth B."/>
            <person name="vanKuyk P.A."/>
            <person name="Wortman J."/>
            <person name="Dyer P.S."/>
            <person name="Grigoriev I.V."/>
        </authorList>
    </citation>
    <scope>NUCLEOTIDE SEQUENCE [LARGE SCALE GENOMIC DNA]</scope>
    <source>
        <strain evidence="5">DTO 134E9</strain>
    </source>
</reference>
<dbReference type="InterPro" id="IPR013154">
    <property type="entry name" value="ADH-like_N"/>
</dbReference>
<evidence type="ECO:0000256" key="1">
    <source>
        <dbReference type="ARBA" id="ARBA00008072"/>
    </source>
</evidence>
<evidence type="ECO:0000259" key="3">
    <source>
        <dbReference type="SMART" id="SM00829"/>
    </source>
</evidence>
<evidence type="ECO:0000313" key="4">
    <source>
        <dbReference type="EMBL" id="OJJ35390.1"/>
    </source>
</evidence>
<keyword evidence="5" id="KW-1185">Reference proteome</keyword>
<dbReference type="Gene3D" id="3.40.50.720">
    <property type="entry name" value="NAD(P)-binding Rossmann-like Domain"/>
    <property type="match status" value="1"/>
</dbReference>
<dbReference type="SUPFAM" id="SSF51735">
    <property type="entry name" value="NAD(P)-binding Rossmann-fold domains"/>
    <property type="match status" value="1"/>
</dbReference>
<dbReference type="CDD" id="cd08249">
    <property type="entry name" value="enoyl_reductase_like"/>
    <property type="match status" value="1"/>
</dbReference>
<comment type="similarity">
    <text evidence="1">Belongs to the zinc-containing alcohol dehydrogenase family.</text>
</comment>
<dbReference type="InterPro" id="IPR047122">
    <property type="entry name" value="Trans-enoyl_RdTase-like"/>
</dbReference>
<dbReference type="InterPro" id="IPR013149">
    <property type="entry name" value="ADH-like_C"/>
</dbReference>
<accession>A0A1L9RKD0</accession>
<dbReference type="GO" id="GO:0016651">
    <property type="term" value="F:oxidoreductase activity, acting on NAD(P)H"/>
    <property type="evidence" value="ECO:0007669"/>
    <property type="project" value="InterPro"/>
</dbReference>
<organism evidence="4 5">
    <name type="scientific">Aspergillus wentii DTO 134E9</name>
    <dbReference type="NCBI Taxonomy" id="1073089"/>
    <lineage>
        <taxon>Eukaryota</taxon>
        <taxon>Fungi</taxon>
        <taxon>Dikarya</taxon>
        <taxon>Ascomycota</taxon>
        <taxon>Pezizomycotina</taxon>
        <taxon>Eurotiomycetes</taxon>
        <taxon>Eurotiomycetidae</taxon>
        <taxon>Eurotiales</taxon>
        <taxon>Aspergillaceae</taxon>
        <taxon>Aspergillus</taxon>
        <taxon>Aspergillus subgen. Cremei</taxon>
    </lineage>
</organism>
<feature type="domain" description="Enoyl reductase (ER)" evidence="3">
    <location>
        <begin position="11"/>
        <end position="348"/>
    </location>
</feature>
<sequence>MIQTRKAIKETAPGKAELQDNVPLPRVRDDYIIAETKAFALNAADYHHIDLLDTAGPVIGCDWSGVVKDVGKDVTRFKPGDEVYGVCHGGNALEPEDGAFAEIITSKEHTTMHKPNHLSFEEAASLGAGLITVVQVLYSVMKLPLPSLHGTSGPTVLVYGGSSATGTIAIQAAKLSGCRVYATCSTNNLDLVKSRGADAVFDYTKPGCITQLLQADASITHIIDCIGDENAVHFCSKALSPSGGHYHSVKAPFPETFKALRPEDGVIGTTAVAYAMLGETFKFVDGTIFPADEELGEFAKKGMLILEDLVMDGKIQTHPVDVREGGLEGILDGLDELKNVGVRGKKIVYRV</sequence>
<dbReference type="SUPFAM" id="SSF50129">
    <property type="entry name" value="GroES-like"/>
    <property type="match status" value="1"/>
</dbReference>
<dbReference type="Pfam" id="PF00107">
    <property type="entry name" value="ADH_zinc_N"/>
    <property type="match status" value="1"/>
</dbReference>
<dbReference type="GeneID" id="63754311"/>
<dbReference type="Gene3D" id="3.90.180.10">
    <property type="entry name" value="Medium-chain alcohol dehydrogenases, catalytic domain"/>
    <property type="match status" value="1"/>
</dbReference>
<dbReference type="OrthoDB" id="48317at2759"/>
<dbReference type="Proteomes" id="UP000184383">
    <property type="component" value="Unassembled WGS sequence"/>
</dbReference>
<keyword evidence="2" id="KW-0560">Oxidoreductase</keyword>
<evidence type="ECO:0000256" key="2">
    <source>
        <dbReference type="ARBA" id="ARBA00023002"/>
    </source>
</evidence>
<evidence type="ECO:0000313" key="5">
    <source>
        <dbReference type="Proteomes" id="UP000184383"/>
    </source>
</evidence>
<dbReference type="EMBL" id="KV878212">
    <property type="protein sequence ID" value="OJJ35390.1"/>
    <property type="molecule type" value="Genomic_DNA"/>
</dbReference>
<dbReference type="SMART" id="SM00829">
    <property type="entry name" value="PKS_ER"/>
    <property type="match status" value="1"/>
</dbReference>
<proteinExistence type="inferred from homology"/>
<dbReference type="InterPro" id="IPR036291">
    <property type="entry name" value="NAD(P)-bd_dom_sf"/>
</dbReference>
<protein>
    <recommendedName>
        <fullName evidence="3">Enoyl reductase (ER) domain-containing protein</fullName>
    </recommendedName>
</protein>
<dbReference type="VEuPathDB" id="FungiDB:ASPWEDRAFT_59712"/>
<dbReference type="AlphaFoldDB" id="A0A1L9RKD0"/>